<protein>
    <submittedName>
        <fullName evidence="1">Uncharacterized protein</fullName>
    </submittedName>
</protein>
<name>X1R3N7_9ZZZZ</name>
<dbReference type="EMBL" id="BARV01037381">
    <property type="protein sequence ID" value="GAI50204.1"/>
    <property type="molecule type" value="Genomic_DNA"/>
</dbReference>
<proteinExistence type="predicted"/>
<reference evidence="1" key="1">
    <citation type="journal article" date="2014" name="Front. Microbiol.">
        <title>High frequency of phylogenetically diverse reductive dehalogenase-homologous genes in deep subseafloor sedimentary metagenomes.</title>
        <authorList>
            <person name="Kawai M."/>
            <person name="Futagami T."/>
            <person name="Toyoda A."/>
            <person name="Takaki Y."/>
            <person name="Nishi S."/>
            <person name="Hori S."/>
            <person name="Arai W."/>
            <person name="Tsubouchi T."/>
            <person name="Morono Y."/>
            <person name="Uchiyama I."/>
            <person name="Ito T."/>
            <person name="Fujiyama A."/>
            <person name="Inagaki F."/>
            <person name="Takami H."/>
        </authorList>
    </citation>
    <scope>NUCLEOTIDE SEQUENCE</scope>
    <source>
        <strain evidence="1">Expedition CK06-06</strain>
    </source>
</reference>
<organism evidence="1">
    <name type="scientific">marine sediment metagenome</name>
    <dbReference type="NCBI Taxonomy" id="412755"/>
    <lineage>
        <taxon>unclassified sequences</taxon>
        <taxon>metagenomes</taxon>
        <taxon>ecological metagenomes</taxon>
    </lineage>
</organism>
<gene>
    <name evidence="1" type="ORF">S06H3_57837</name>
</gene>
<evidence type="ECO:0000313" key="1">
    <source>
        <dbReference type="EMBL" id="GAI50204.1"/>
    </source>
</evidence>
<accession>X1R3N7</accession>
<feature type="non-terminal residue" evidence="1">
    <location>
        <position position="1"/>
    </location>
</feature>
<dbReference type="AlphaFoldDB" id="X1R3N7"/>
<comment type="caution">
    <text evidence="1">The sequence shown here is derived from an EMBL/GenBank/DDBJ whole genome shotgun (WGS) entry which is preliminary data.</text>
</comment>
<sequence>RTTNEGLIEAYVHTGGGLFQVNDVYAVALGEDVALHPGMPPAGLVPKVGSGF</sequence>